<dbReference type="AlphaFoldDB" id="A0AAW1NXX0"/>
<evidence type="ECO:0000313" key="2">
    <source>
        <dbReference type="Proteomes" id="UP001465755"/>
    </source>
</evidence>
<reference evidence="1 2" key="1">
    <citation type="journal article" date="2024" name="Nat. Commun.">
        <title>Phylogenomics reveals the evolutionary origins of lichenization in chlorophyte algae.</title>
        <authorList>
            <person name="Puginier C."/>
            <person name="Libourel C."/>
            <person name="Otte J."/>
            <person name="Skaloud P."/>
            <person name="Haon M."/>
            <person name="Grisel S."/>
            <person name="Petersen M."/>
            <person name="Berrin J.G."/>
            <person name="Delaux P.M."/>
            <person name="Dal Grande F."/>
            <person name="Keller J."/>
        </authorList>
    </citation>
    <scope>NUCLEOTIDE SEQUENCE [LARGE SCALE GENOMIC DNA]</scope>
    <source>
        <strain evidence="1 2">SAG 2036</strain>
    </source>
</reference>
<comment type="caution">
    <text evidence="1">The sequence shown here is derived from an EMBL/GenBank/DDBJ whole genome shotgun (WGS) entry which is preliminary data.</text>
</comment>
<dbReference type="EMBL" id="JALJOQ010000115">
    <property type="protein sequence ID" value="KAK9796637.1"/>
    <property type="molecule type" value="Genomic_DNA"/>
</dbReference>
<proteinExistence type="predicted"/>
<evidence type="ECO:0000313" key="1">
    <source>
        <dbReference type="EMBL" id="KAK9796637.1"/>
    </source>
</evidence>
<name>A0AAW1NXX0_9CHLO</name>
<organism evidence="1 2">
    <name type="scientific">Symbiochloris irregularis</name>
    <dbReference type="NCBI Taxonomy" id="706552"/>
    <lineage>
        <taxon>Eukaryota</taxon>
        <taxon>Viridiplantae</taxon>
        <taxon>Chlorophyta</taxon>
        <taxon>core chlorophytes</taxon>
        <taxon>Trebouxiophyceae</taxon>
        <taxon>Trebouxiales</taxon>
        <taxon>Trebouxiaceae</taxon>
        <taxon>Symbiochloris</taxon>
    </lineage>
</organism>
<protein>
    <submittedName>
        <fullName evidence="1">Uncharacterized protein</fullName>
    </submittedName>
</protein>
<gene>
    <name evidence="1" type="ORF">WJX73_006128</name>
</gene>
<sequence length="243" mass="27049">MLRSKHSRSTHRKRARDDLLKQLGTVEPLELERQSASTAAERPKWPALRQSFKLVHRPEGTVLLVSDGLSDPFDDVTLGDGNVNGYGLEFYIESPAGELPEQTAEVTKSWQFQLLYTVSQLAAGHGGIRSILDDMKLLSTEAEGVNEAMPEERKPQFVNDAGRVGALLGLRSNDRQDRHSRAALPERFEGMPLTDVVLVNIKLLTLNELKLITDKGTEARRRLSDTFTGPTRLVSSAYRDSVI</sequence>
<accession>A0AAW1NXX0</accession>
<dbReference type="Proteomes" id="UP001465755">
    <property type="component" value="Unassembled WGS sequence"/>
</dbReference>
<keyword evidence="2" id="KW-1185">Reference proteome</keyword>